<dbReference type="InterPro" id="IPR023404">
    <property type="entry name" value="rSAM_horseshoe"/>
</dbReference>
<keyword evidence="5" id="KW-0411">Iron-sulfur</keyword>
<organism evidence="7 8">
    <name type="scientific">Capillibacterium thermochitinicola</name>
    <dbReference type="NCBI Taxonomy" id="2699427"/>
    <lineage>
        <taxon>Bacteria</taxon>
        <taxon>Bacillati</taxon>
        <taxon>Bacillota</taxon>
        <taxon>Capillibacterium</taxon>
    </lineage>
</organism>
<dbReference type="Gene3D" id="3.40.50.280">
    <property type="entry name" value="Cobalamin-binding domain"/>
    <property type="match status" value="1"/>
</dbReference>
<dbReference type="SUPFAM" id="SSF102114">
    <property type="entry name" value="Radical SAM enzymes"/>
    <property type="match status" value="1"/>
</dbReference>
<dbReference type="Gene3D" id="3.80.30.20">
    <property type="entry name" value="tm_1862 like domain"/>
    <property type="match status" value="1"/>
</dbReference>
<sequence length="510" mass="58549">MKILLVYPQFPATFWSFKHALRFINKKAAHPPLGLLTVAGLLPREWQLKLVDENVTVLNDADLAWADYVFISAMAVQQESVRRILARCQRLGKKTVAGGPLFTVSWEEYPEVDHLVLGEAEVTLPRFLTDLAAGRPQHLYQAAPGEWADLRTTPLPRWDLLAMEKYNAMSLQYSRGCPFSCDFCDISLLYGEKPRTKSKEQVLAELEHLYRHGWRGGVFMVDDNFIGNKKALKEEILPAMARWLKERGYPFTFNTQASINLADDDELLEAMVRVGFESVFIGIETPHEGSLTECNKHQNKNRNLLAAVRKIQRAGLQVQGGFILGFDEDPPTIFDRQIEFIQESGIVTAMVGLLNVLKGTKLYQRMAAEGRILSDSTGNNTDRQLNFEPKMPRKKLLAGYRRVTATLYSPKFFYRRVIAFLKAYNPPRGRKLHLRLYHLSAFVKAIFWLGFWDRSRWYFWRLLGWSLLKKPRVFPLAVTCSIYGYHFRRFFLEEAEPVPVPLAAPDTTPV</sequence>
<dbReference type="InterPro" id="IPR007197">
    <property type="entry name" value="rSAM"/>
</dbReference>
<dbReference type="Proteomes" id="UP000657177">
    <property type="component" value="Unassembled WGS sequence"/>
</dbReference>
<dbReference type="InterPro" id="IPR025274">
    <property type="entry name" value="DUF4070"/>
</dbReference>
<feature type="domain" description="Radical SAM core" evidence="6">
    <location>
        <begin position="163"/>
        <end position="401"/>
    </location>
</feature>
<dbReference type="InterPro" id="IPR034530">
    <property type="entry name" value="HpnP-like"/>
</dbReference>
<dbReference type="EMBL" id="JAAKDE010000015">
    <property type="protein sequence ID" value="MBA2133454.1"/>
    <property type="molecule type" value="Genomic_DNA"/>
</dbReference>
<comment type="caution">
    <text evidence="7">The sequence shown here is derived from an EMBL/GenBank/DDBJ whole genome shotgun (WGS) entry which is preliminary data.</text>
</comment>
<dbReference type="PANTHER" id="PTHR43409:SF3">
    <property type="entry name" value="HYPOTHETICAL METHYLTRANSFERASE"/>
    <property type="match status" value="1"/>
</dbReference>
<evidence type="ECO:0000256" key="1">
    <source>
        <dbReference type="ARBA" id="ARBA00001966"/>
    </source>
</evidence>
<dbReference type="InterPro" id="IPR034466">
    <property type="entry name" value="Methyltransferase_Class_B"/>
</dbReference>
<evidence type="ECO:0000259" key="6">
    <source>
        <dbReference type="PROSITE" id="PS51918"/>
    </source>
</evidence>
<dbReference type="SFLD" id="SFLDS00029">
    <property type="entry name" value="Radical_SAM"/>
    <property type="match status" value="1"/>
</dbReference>
<dbReference type="GO" id="GO:0005829">
    <property type="term" value="C:cytosol"/>
    <property type="evidence" value="ECO:0007669"/>
    <property type="project" value="TreeGrafter"/>
</dbReference>
<comment type="cofactor">
    <cofactor evidence="1">
        <name>[4Fe-4S] cluster</name>
        <dbReference type="ChEBI" id="CHEBI:49883"/>
    </cofactor>
</comment>
<evidence type="ECO:0000256" key="3">
    <source>
        <dbReference type="ARBA" id="ARBA00022723"/>
    </source>
</evidence>
<dbReference type="InterPro" id="IPR051198">
    <property type="entry name" value="BchE-like"/>
</dbReference>
<proteinExistence type="predicted"/>
<dbReference type="GO" id="GO:0046872">
    <property type="term" value="F:metal ion binding"/>
    <property type="evidence" value="ECO:0007669"/>
    <property type="project" value="UniProtKB-KW"/>
</dbReference>
<dbReference type="PANTHER" id="PTHR43409">
    <property type="entry name" value="ANAEROBIC MAGNESIUM-PROTOPORPHYRIN IX MONOMETHYL ESTER CYCLASE-RELATED"/>
    <property type="match status" value="1"/>
</dbReference>
<reference evidence="7" key="1">
    <citation type="submission" date="2020-06" db="EMBL/GenBank/DDBJ databases">
        <title>Novel chitinolytic bacterium.</title>
        <authorList>
            <person name="Ungkulpasvich U."/>
            <person name="Kosugi A."/>
            <person name="Uke A."/>
        </authorList>
    </citation>
    <scope>NUCLEOTIDE SEQUENCE</scope>
    <source>
        <strain evidence="7">UUS1-1</strain>
    </source>
</reference>
<dbReference type="AlphaFoldDB" id="A0A8J6I2U2"/>
<protein>
    <submittedName>
        <fullName evidence="7">DUF4070 domain-containing protein</fullName>
    </submittedName>
</protein>
<dbReference type="GO" id="GO:0031419">
    <property type="term" value="F:cobalamin binding"/>
    <property type="evidence" value="ECO:0007669"/>
    <property type="project" value="InterPro"/>
</dbReference>
<evidence type="ECO:0000256" key="5">
    <source>
        <dbReference type="ARBA" id="ARBA00023014"/>
    </source>
</evidence>
<dbReference type="InterPro" id="IPR058240">
    <property type="entry name" value="rSAM_sf"/>
</dbReference>
<evidence type="ECO:0000313" key="8">
    <source>
        <dbReference type="Proteomes" id="UP000657177"/>
    </source>
</evidence>
<dbReference type="GO" id="GO:0003824">
    <property type="term" value="F:catalytic activity"/>
    <property type="evidence" value="ECO:0007669"/>
    <property type="project" value="InterPro"/>
</dbReference>
<dbReference type="SFLD" id="SFLDG01082">
    <property type="entry name" value="B12-binding_domain_containing"/>
    <property type="match status" value="1"/>
</dbReference>
<gene>
    <name evidence="7" type="ORF">G5B42_07865</name>
</gene>
<dbReference type="Pfam" id="PF04055">
    <property type="entry name" value="Radical_SAM"/>
    <property type="match status" value="1"/>
</dbReference>
<dbReference type="SMART" id="SM00729">
    <property type="entry name" value="Elp3"/>
    <property type="match status" value="1"/>
</dbReference>
<dbReference type="PROSITE" id="PS51918">
    <property type="entry name" value="RADICAL_SAM"/>
    <property type="match status" value="1"/>
</dbReference>
<dbReference type="SFLD" id="SFLDF00303">
    <property type="entry name" value="hopanoid_C2-methyltransferase"/>
    <property type="match status" value="1"/>
</dbReference>
<dbReference type="RefSeq" id="WP_181339921.1">
    <property type="nucleotide sequence ID" value="NZ_JAAKDE010000015.1"/>
</dbReference>
<dbReference type="Pfam" id="PF13282">
    <property type="entry name" value="DUF4070"/>
    <property type="match status" value="1"/>
</dbReference>
<dbReference type="InterPro" id="IPR006158">
    <property type="entry name" value="Cobalamin-bd"/>
</dbReference>
<dbReference type="SFLD" id="SFLDG01123">
    <property type="entry name" value="methyltransferase_(Class_B)"/>
    <property type="match status" value="1"/>
</dbReference>
<dbReference type="Pfam" id="PF02310">
    <property type="entry name" value="B12-binding"/>
    <property type="match status" value="1"/>
</dbReference>
<evidence type="ECO:0000313" key="7">
    <source>
        <dbReference type="EMBL" id="MBA2133454.1"/>
    </source>
</evidence>
<evidence type="ECO:0000256" key="2">
    <source>
        <dbReference type="ARBA" id="ARBA00022691"/>
    </source>
</evidence>
<keyword evidence="8" id="KW-1185">Reference proteome</keyword>
<dbReference type="GO" id="GO:0051539">
    <property type="term" value="F:4 iron, 4 sulfur cluster binding"/>
    <property type="evidence" value="ECO:0007669"/>
    <property type="project" value="UniProtKB-KW"/>
</dbReference>
<accession>A0A8J6I2U2</accession>
<dbReference type="CDD" id="cd01335">
    <property type="entry name" value="Radical_SAM"/>
    <property type="match status" value="1"/>
</dbReference>
<keyword evidence="4" id="KW-0408">Iron</keyword>
<name>A0A8J6I2U2_9FIRM</name>
<evidence type="ECO:0000256" key="4">
    <source>
        <dbReference type="ARBA" id="ARBA00023004"/>
    </source>
</evidence>
<keyword evidence="2" id="KW-0949">S-adenosyl-L-methionine</keyword>
<dbReference type="InterPro" id="IPR006638">
    <property type="entry name" value="Elp3/MiaA/NifB-like_rSAM"/>
</dbReference>
<keyword evidence="3" id="KW-0479">Metal-binding</keyword>